<dbReference type="Proteomes" id="UP000834106">
    <property type="component" value="Chromosome 20"/>
</dbReference>
<keyword evidence="2" id="KW-1185">Reference proteome</keyword>
<name>A0AAD2AAG4_9LAMI</name>
<sequence length="146" mass="16617">MLFYVSTILNASFLSSQLSDIETLIENNYVRWKRDVEIALDLLGLDFAMEKQLSKSTDKSEHEKWEIVNRLCLKIIKHSIFDSIMGAIPDNENAKGLVDAIGMRFVEYDKAETGDMMDKLINMRYAGASGTLAFVCFEYSFVDVPL</sequence>
<protein>
    <submittedName>
        <fullName evidence="1">Uncharacterized protein</fullName>
    </submittedName>
</protein>
<proteinExistence type="predicted"/>
<organism evidence="1 2">
    <name type="scientific">Fraxinus pennsylvanica</name>
    <dbReference type="NCBI Taxonomy" id="56036"/>
    <lineage>
        <taxon>Eukaryota</taxon>
        <taxon>Viridiplantae</taxon>
        <taxon>Streptophyta</taxon>
        <taxon>Embryophyta</taxon>
        <taxon>Tracheophyta</taxon>
        <taxon>Spermatophyta</taxon>
        <taxon>Magnoliopsida</taxon>
        <taxon>eudicotyledons</taxon>
        <taxon>Gunneridae</taxon>
        <taxon>Pentapetalae</taxon>
        <taxon>asterids</taxon>
        <taxon>lamiids</taxon>
        <taxon>Lamiales</taxon>
        <taxon>Oleaceae</taxon>
        <taxon>Oleeae</taxon>
        <taxon>Fraxinus</taxon>
    </lineage>
</organism>
<evidence type="ECO:0000313" key="2">
    <source>
        <dbReference type="Proteomes" id="UP000834106"/>
    </source>
</evidence>
<gene>
    <name evidence="1" type="ORF">FPE_LOCUS31319</name>
</gene>
<dbReference type="EMBL" id="OU503055">
    <property type="protein sequence ID" value="CAI9783889.1"/>
    <property type="molecule type" value="Genomic_DNA"/>
</dbReference>
<evidence type="ECO:0000313" key="1">
    <source>
        <dbReference type="EMBL" id="CAI9783889.1"/>
    </source>
</evidence>
<accession>A0AAD2AAG4</accession>
<reference evidence="1" key="1">
    <citation type="submission" date="2023-05" db="EMBL/GenBank/DDBJ databases">
        <authorList>
            <person name="Huff M."/>
        </authorList>
    </citation>
    <scope>NUCLEOTIDE SEQUENCE</scope>
</reference>
<dbReference type="AlphaFoldDB" id="A0AAD2AAG4"/>